<reference evidence="3 4" key="1">
    <citation type="submission" date="2020-03" db="EMBL/GenBank/DDBJ databases">
        <title>Draft Genome Sequence of Cudoniella acicularis.</title>
        <authorList>
            <person name="Buettner E."/>
            <person name="Kellner H."/>
        </authorList>
    </citation>
    <scope>NUCLEOTIDE SEQUENCE [LARGE SCALE GENOMIC DNA]</scope>
    <source>
        <strain evidence="3 4">DSM 108380</strain>
    </source>
</reference>
<dbReference type="InterPro" id="IPR010730">
    <property type="entry name" value="HET"/>
</dbReference>
<gene>
    <name evidence="3" type="ORF">G7Y89_g4264</name>
</gene>
<dbReference type="EMBL" id="JAAMPI010000227">
    <property type="protein sequence ID" value="KAF4633853.1"/>
    <property type="molecule type" value="Genomic_DNA"/>
</dbReference>
<dbReference type="Proteomes" id="UP000566819">
    <property type="component" value="Unassembled WGS sequence"/>
</dbReference>
<keyword evidence="1" id="KW-0812">Transmembrane</keyword>
<sequence>MADLYNTCVLYSTIAYLISIPVYLVLNLWWPNLAIFVYIVATVLVVVTIAGPVLVLIYVYWCRLCPWWPAVLSCIQTIVFGSPIFKYFSKIYTIQTVIFGSLFKYFSKIYTIQTPRFGWQSSAERPQIMDTCIASSLCEKCFQIVSASGLLAGSMWIVTKRLEWHNFHSSLQDLEHSSSLVLCHLCAILCYAIPEITRQDIEGEDKRLEEELQQLETSHLGTYDMSRIERQEQIRKTMQLRIMIRKRGSSLLGNEDIYYIQLWRGEAKLCEEFMINKVSLQDQSAIIEFSLSTGSPTSMSLAKGWLDECKEKHEDCHSRGTDQEFLPTRLICVGDAADWRRLYLHETSRTSPNDIDIRYLALSHCWGGTVRCMLTSDNYDQMCKSIDYNELSRNFQDAISFTRQIGFKYIWIDSLCIIQGSAKDWEHEAKEMCNVYTHAVCTISSSGSATSDGGCFHNRNPLLLVPCNLRFSDNKALAINPIQHAASNSSMTFANEVDGGPLSKRAWVFQERLLSRRIVHFGATFLFFECGTLFASEDVQIGTRHMPSDSASQGNTAEWGFFDNWSRRLGFSFKQSRSKEVGCESSTWVAASQYNPVTGYRAAFDTLRQNKFSEPTQEQRFQLHQRWFELVAMYTSAQMTQSSDRLVGILGIAKGIQGDKNQSEYLAGLWKHHLLLDMLWHLAEVPKERPIPHRAPSWSWGAVDGKVCQKIFTSGDKTKFYKMREIAQVCGHDVTESIIYTENSSKLIVSGHIDLRCPALLPIESAVQDPSTIRVRGPEGIFTAEFVPDTLFAEPLSNLFCAEIMRIWNYKAGPSEAFSSFAIFTISSHGIVLQHAPDDKGGDFYERVGRFWVDMPTQSTWGDLDSISDPMGEVGYFVPKAVLTQLRFWDNDPSSFFIIEVTTSSSKDPFTRLFRLLHNASGGDTAVKLIRLRLGQIGLYRLRTRLERCQLRLDTDIEKEFAKAYPETGLRPESQQCEARSCMHVTTGR</sequence>
<dbReference type="PANTHER" id="PTHR33112:SF8">
    <property type="entry name" value="HETEROKARYON INCOMPATIBILITY DOMAIN-CONTAINING PROTEIN"/>
    <property type="match status" value="1"/>
</dbReference>
<dbReference type="Pfam" id="PF06985">
    <property type="entry name" value="HET"/>
    <property type="match status" value="1"/>
</dbReference>
<evidence type="ECO:0000256" key="1">
    <source>
        <dbReference type="SAM" id="Phobius"/>
    </source>
</evidence>
<feature type="transmembrane region" description="Helical" evidence="1">
    <location>
        <begin position="35"/>
        <end position="60"/>
    </location>
</feature>
<name>A0A8H4W4G5_9HELO</name>
<organism evidence="3 4">
    <name type="scientific">Cudoniella acicularis</name>
    <dbReference type="NCBI Taxonomy" id="354080"/>
    <lineage>
        <taxon>Eukaryota</taxon>
        <taxon>Fungi</taxon>
        <taxon>Dikarya</taxon>
        <taxon>Ascomycota</taxon>
        <taxon>Pezizomycotina</taxon>
        <taxon>Leotiomycetes</taxon>
        <taxon>Helotiales</taxon>
        <taxon>Tricladiaceae</taxon>
        <taxon>Cudoniella</taxon>
    </lineage>
</organism>
<feature type="transmembrane region" description="Helical" evidence="1">
    <location>
        <begin position="9"/>
        <end position="29"/>
    </location>
</feature>
<feature type="transmembrane region" description="Helical" evidence="1">
    <location>
        <begin position="67"/>
        <end position="88"/>
    </location>
</feature>
<proteinExistence type="predicted"/>
<accession>A0A8H4W4G5</accession>
<dbReference type="OrthoDB" id="3789824at2759"/>
<evidence type="ECO:0000313" key="4">
    <source>
        <dbReference type="Proteomes" id="UP000566819"/>
    </source>
</evidence>
<keyword evidence="4" id="KW-1185">Reference proteome</keyword>
<keyword evidence="1" id="KW-1133">Transmembrane helix</keyword>
<dbReference type="PANTHER" id="PTHR33112">
    <property type="entry name" value="DOMAIN PROTEIN, PUTATIVE-RELATED"/>
    <property type="match status" value="1"/>
</dbReference>
<keyword evidence="1" id="KW-0472">Membrane</keyword>
<dbReference type="AlphaFoldDB" id="A0A8H4W4G5"/>
<feature type="domain" description="Heterokaryon incompatibility" evidence="2">
    <location>
        <begin position="359"/>
        <end position="511"/>
    </location>
</feature>
<evidence type="ECO:0000313" key="3">
    <source>
        <dbReference type="EMBL" id="KAF4633853.1"/>
    </source>
</evidence>
<protein>
    <recommendedName>
        <fullName evidence="2">Heterokaryon incompatibility domain-containing protein</fullName>
    </recommendedName>
</protein>
<evidence type="ECO:0000259" key="2">
    <source>
        <dbReference type="Pfam" id="PF06985"/>
    </source>
</evidence>
<comment type="caution">
    <text evidence="3">The sequence shown here is derived from an EMBL/GenBank/DDBJ whole genome shotgun (WGS) entry which is preliminary data.</text>
</comment>